<accession>A0A9X2W296</accession>
<dbReference type="Proteomes" id="UP001142648">
    <property type="component" value="Unassembled WGS sequence"/>
</dbReference>
<protein>
    <submittedName>
        <fullName evidence="2">Tetratricopeptide repeat protein</fullName>
    </submittedName>
</protein>
<dbReference type="AlphaFoldDB" id="A0A9X2W296"/>
<evidence type="ECO:0000313" key="2">
    <source>
        <dbReference type="EMBL" id="MCT2559737.1"/>
    </source>
</evidence>
<sequence>MTFVPILLLAIAAFAFAAIALRLPRPAWALLGATLMFGLAGYALQGSPGQAGAPKSAASDLGSEGAELVEARRAIYGPAPPSRYVTVSDGFARRGQFADAAGILRGSLARQPDDPEAWLALANALTEHAEGQLTPAAVYAYEQAGRVQPDQPGPGFFLGVALIRSGRLVQARALWAEMLEKAPPDAAWRDGLKERLDRLDVLIAQAGNQ</sequence>
<evidence type="ECO:0000256" key="1">
    <source>
        <dbReference type="SAM" id="Phobius"/>
    </source>
</evidence>
<dbReference type="InterPro" id="IPR011990">
    <property type="entry name" value="TPR-like_helical_dom_sf"/>
</dbReference>
<organism evidence="2 3">
    <name type="scientific">Tsuneonella litorea</name>
    <dbReference type="NCBI Taxonomy" id="2976475"/>
    <lineage>
        <taxon>Bacteria</taxon>
        <taxon>Pseudomonadati</taxon>
        <taxon>Pseudomonadota</taxon>
        <taxon>Alphaproteobacteria</taxon>
        <taxon>Sphingomonadales</taxon>
        <taxon>Erythrobacteraceae</taxon>
        <taxon>Tsuneonella</taxon>
    </lineage>
</organism>
<dbReference type="Gene3D" id="1.25.40.10">
    <property type="entry name" value="Tetratricopeptide repeat domain"/>
    <property type="match status" value="1"/>
</dbReference>
<keyword evidence="3" id="KW-1185">Reference proteome</keyword>
<dbReference type="SUPFAM" id="SSF48452">
    <property type="entry name" value="TPR-like"/>
    <property type="match status" value="1"/>
</dbReference>
<comment type="caution">
    <text evidence="2">The sequence shown here is derived from an EMBL/GenBank/DDBJ whole genome shotgun (WGS) entry which is preliminary data.</text>
</comment>
<keyword evidence="1" id="KW-1133">Transmembrane helix</keyword>
<feature type="transmembrane region" description="Helical" evidence="1">
    <location>
        <begin position="27"/>
        <end position="44"/>
    </location>
</feature>
<keyword evidence="1" id="KW-0472">Membrane</keyword>
<proteinExistence type="predicted"/>
<name>A0A9X2W296_9SPHN</name>
<evidence type="ECO:0000313" key="3">
    <source>
        <dbReference type="Proteomes" id="UP001142648"/>
    </source>
</evidence>
<dbReference type="RefSeq" id="WP_259962677.1">
    <property type="nucleotide sequence ID" value="NZ_JAOAMV010000006.1"/>
</dbReference>
<reference evidence="2" key="1">
    <citation type="submission" date="2022-09" db="EMBL/GenBank/DDBJ databases">
        <title>The genome sequence of Tsuneonella sp. YG55.</title>
        <authorList>
            <person name="Liu Y."/>
        </authorList>
    </citation>
    <scope>NUCLEOTIDE SEQUENCE</scope>
    <source>
        <strain evidence="2">YG55</strain>
    </source>
</reference>
<gene>
    <name evidence="2" type="ORF">N0B51_12175</name>
</gene>
<keyword evidence="1" id="KW-0812">Transmembrane</keyword>
<dbReference type="Pfam" id="PF13428">
    <property type="entry name" value="TPR_14"/>
    <property type="match status" value="1"/>
</dbReference>
<dbReference type="EMBL" id="JAOAMV010000006">
    <property type="protein sequence ID" value="MCT2559737.1"/>
    <property type="molecule type" value="Genomic_DNA"/>
</dbReference>